<comment type="caution">
    <text evidence="8">The sequence shown here is derived from an EMBL/GenBank/DDBJ whole genome shotgun (WGS) entry which is preliminary data.</text>
</comment>
<evidence type="ECO:0000256" key="6">
    <source>
        <dbReference type="ARBA" id="ARBA00035443"/>
    </source>
</evidence>
<keyword evidence="9" id="KW-1185">Reference proteome</keyword>
<dbReference type="Proteomes" id="UP000031668">
    <property type="component" value="Unassembled WGS sequence"/>
</dbReference>
<dbReference type="CDD" id="cd05831">
    <property type="entry name" value="Ribosomal_P1"/>
    <property type="match status" value="1"/>
</dbReference>
<sequence>MVSQEAEADLKSCVYASLVILDSKKEVTPERLGNVLKASKVDVEPYWLRIFSNAISGCSAESLLTMTAISPAAAASTASPSAQVQETKATVAKKEESEDSDSSGSGGGLGDLFD</sequence>
<keyword evidence="4" id="KW-0687">Ribonucleoprotein</keyword>
<dbReference type="GO" id="GO:0005840">
    <property type="term" value="C:ribosome"/>
    <property type="evidence" value="ECO:0007669"/>
    <property type="project" value="UniProtKB-KW"/>
</dbReference>
<reference evidence="8 9" key="1">
    <citation type="journal article" date="2014" name="Genome Biol. Evol.">
        <title>The genome of the myxosporean Thelohanellus kitauei shows adaptations to nutrient acquisition within its fish host.</title>
        <authorList>
            <person name="Yang Y."/>
            <person name="Xiong J."/>
            <person name="Zhou Z."/>
            <person name="Huo F."/>
            <person name="Miao W."/>
            <person name="Ran C."/>
            <person name="Liu Y."/>
            <person name="Zhang J."/>
            <person name="Feng J."/>
            <person name="Wang M."/>
            <person name="Wang M."/>
            <person name="Wang L."/>
            <person name="Yao B."/>
        </authorList>
    </citation>
    <scope>NUCLEOTIDE SEQUENCE [LARGE SCALE GENOMIC DNA]</scope>
    <source>
        <strain evidence="8">Wuqing</strain>
    </source>
</reference>
<accession>A0A0C2N9U2</accession>
<dbReference type="InterPro" id="IPR038716">
    <property type="entry name" value="P1/P2_N_sf"/>
</dbReference>
<evidence type="ECO:0000256" key="3">
    <source>
        <dbReference type="ARBA" id="ARBA00022980"/>
    </source>
</evidence>
<evidence type="ECO:0000313" key="8">
    <source>
        <dbReference type="EMBL" id="KII70662.1"/>
    </source>
</evidence>
<organism evidence="8 9">
    <name type="scientific">Thelohanellus kitauei</name>
    <name type="common">Myxosporean</name>
    <dbReference type="NCBI Taxonomy" id="669202"/>
    <lineage>
        <taxon>Eukaryota</taxon>
        <taxon>Metazoa</taxon>
        <taxon>Cnidaria</taxon>
        <taxon>Myxozoa</taxon>
        <taxon>Myxosporea</taxon>
        <taxon>Bivalvulida</taxon>
        <taxon>Platysporina</taxon>
        <taxon>Myxobolidae</taxon>
        <taxon>Thelohanellus</taxon>
    </lineage>
</organism>
<dbReference type="Gene3D" id="1.10.10.1410">
    <property type="match status" value="1"/>
</dbReference>
<dbReference type="GO" id="GO:1990904">
    <property type="term" value="C:ribonucleoprotein complex"/>
    <property type="evidence" value="ECO:0007669"/>
    <property type="project" value="UniProtKB-KW"/>
</dbReference>
<evidence type="ECO:0000256" key="7">
    <source>
        <dbReference type="SAM" id="MobiDB-lite"/>
    </source>
</evidence>
<name>A0A0C2N9U2_THEKT</name>
<protein>
    <recommendedName>
        <fullName evidence="5">Large ribosomal subunit protein P2</fullName>
    </recommendedName>
    <alternativeName>
        <fullName evidence="6">60S acidic ribosomal protein P2</fullName>
    </alternativeName>
</protein>
<dbReference type="AlphaFoldDB" id="A0A0C2N9U2"/>
<proteinExistence type="inferred from homology"/>
<dbReference type="EMBL" id="JWZT01002000">
    <property type="protein sequence ID" value="KII70662.1"/>
    <property type="molecule type" value="Genomic_DNA"/>
</dbReference>
<dbReference type="Pfam" id="PF00428">
    <property type="entry name" value="Ribosomal_60s"/>
    <property type="match status" value="1"/>
</dbReference>
<feature type="compositionally biased region" description="Gly residues" evidence="7">
    <location>
        <begin position="104"/>
        <end position="114"/>
    </location>
</feature>
<evidence type="ECO:0000256" key="4">
    <source>
        <dbReference type="ARBA" id="ARBA00023274"/>
    </source>
</evidence>
<dbReference type="OrthoDB" id="2194681at2759"/>
<comment type="similarity">
    <text evidence="2">Belongs to the eukaryotic ribosomal protein P1/P2 family.</text>
</comment>
<keyword evidence="3 8" id="KW-0689">Ribosomal protein</keyword>
<evidence type="ECO:0000256" key="1">
    <source>
        <dbReference type="ARBA" id="ARBA00003362"/>
    </source>
</evidence>
<evidence type="ECO:0000256" key="5">
    <source>
        <dbReference type="ARBA" id="ARBA00035301"/>
    </source>
</evidence>
<dbReference type="FunFam" id="1.10.10.1410:FF:000002">
    <property type="entry name" value="60S acidic ribosomal protein P2"/>
    <property type="match status" value="1"/>
</dbReference>
<evidence type="ECO:0000256" key="2">
    <source>
        <dbReference type="ARBA" id="ARBA00005436"/>
    </source>
</evidence>
<dbReference type="OMA" id="NVWADVY"/>
<feature type="region of interest" description="Disordered" evidence="7">
    <location>
        <begin position="74"/>
        <end position="114"/>
    </location>
</feature>
<comment type="function">
    <text evidence="1">Plays an important role in the elongation step of protein synthesis.</text>
</comment>
<gene>
    <name evidence="8" type="ORF">RF11_16506</name>
</gene>
<evidence type="ECO:0000313" key="9">
    <source>
        <dbReference type="Proteomes" id="UP000031668"/>
    </source>
</evidence>